<dbReference type="InterPro" id="IPR038005">
    <property type="entry name" value="RX-like_CC"/>
</dbReference>
<dbReference type="OMA" id="SKCHRIS"/>
<accession>A0A151TCS2</accession>
<name>A0A151TCS2_CAJCA</name>
<dbReference type="AlphaFoldDB" id="A0A151TCS2"/>
<keyword evidence="1" id="KW-0677">Repeat</keyword>
<dbReference type="InterPro" id="IPR002182">
    <property type="entry name" value="NB-ARC"/>
</dbReference>
<protein>
    <submittedName>
        <fullName evidence="9">Disease resistance protein RPP13</fullName>
    </submittedName>
</protein>
<evidence type="ECO:0000256" key="4">
    <source>
        <dbReference type="SAM" id="Coils"/>
    </source>
</evidence>
<dbReference type="GO" id="GO:0098542">
    <property type="term" value="P:defense response to other organism"/>
    <property type="evidence" value="ECO:0007669"/>
    <property type="project" value="TreeGrafter"/>
</dbReference>
<reference evidence="9 10" key="1">
    <citation type="journal article" date="2012" name="Nat. Biotechnol.">
        <title>Draft genome sequence of pigeonpea (Cajanus cajan), an orphan legume crop of resource-poor farmers.</title>
        <authorList>
            <person name="Varshney R.K."/>
            <person name="Chen W."/>
            <person name="Li Y."/>
            <person name="Bharti A.K."/>
            <person name="Saxena R.K."/>
            <person name="Schlueter J.A."/>
            <person name="Donoghue M.T."/>
            <person name="Azam S."/>
            <person name="Fan G."/>
            <person name="Whaley A.M."/>
            <person name="Farmer A.D."/>
            <person name="Sheridan J."/>
            <person name="Iwata A."/>
            <person name="Tuteja R."/>
            <person name="Penmetsa R.V."/>
            <person name="Wu W."/>
            <person name="Upadhyaya H.D."/>
            <person name="Yang S.P."/>
            <person name="Shah T."/>
            <person name="Saxena K.B."/>
            <person name="Michael T."/>
            <person name="McCombie W.R."/>
            <person name="Yang B."/>
            <person name="Zhang G."/>
            <person name="Yang H."/>
            <person name="Wang J."/>
            <person name="Spillane C."/>
            <person name="Cook D.R."/>
            <person name="May G.D."/>
            <person name="Xu X."/>
            <person name="Jackson S.A."/>
        </authorList>
    </citation>
    <scope>NUCLEOTIDE SEQUENCE [LARGE SCALE GENOMIC DNA]</scope>
    <source>
        <strain evidence="10">cv. Asha</strain>
    </source>
</reference>
<dbReference type="Proteomes" id="UP000075243">
    <property type="component" value="Chromosome 7"/>
</dbReference>
<dbReference type="PRINTS" id="PR00364">
    <property type="entry name" value="DISEASERSIST"/>
</dbReference>
<keyword evidence="4" id="KW-0175">Coiled coil</keyword>
<proteinExistence type="predicted"/>
<evidence type="ECO:0000259" key="8">
    <source>
        <dbReference type="Pfam" id="PF23598"/>
    </source>
</evidence>
<evidence type="ECO:0000256" key="2">
    <source>
        <dbReference type="ARBA" id="ARBA00022741"/>
    </source>
</evidence>
<dbReference type="CDD" id="cd14798">
    <property type="entry name" value="RX-CC_like"/>
    <property type="match status" value="1"/>
</dbReference>
<evidence type="ECO:0000259" key="6">
    <source>
        <dbReference type="Pfam" id="PF18052"/>
    </source>
</evidence>
<dbReference type="Pfam" id="PF00931">
    <property type="entry name" value="NB-ARC"/>
    <property type="match status" value="1"/>
</dbReference>
<keyword evidence="2" id="KW-0547">Nucleotide-binding</keyword>
<dbReference type="Pfam" id="PF23598">
    <property type="entry name" value="LRR_14"/>
    <property type="match status" value="1"/>
</dbReference>
<evidence type="ECO:0000259" key="7">
    <source>
        <dbReference type="Pfam" id="PF23559"/>
    </source>
</evidence>
<dbReference type="InterPro" id="IPR044974">
    <property type="entry name" value="Disease_R_plants"/>
</dbReference>
<dbReference type="InterPro" id="IPR055414">
    <property type="entry name" value="LRR_R13L4/SHOC2-like"/>
</dbReference>
<dbReference type="InterPro" id="IPR058922">
    <property type="entry name" value="WHD_DRP"/>
</dbReference>
<evidence type="ECO:0000259" key="5">
    <source>
        <dbReference type="Pfam" id="PF00931"/>
    </source>
</evidence>
<dbReference type="SUPFAM" id="SSF52540">
    <property type="entry name" value="P-loop containing nucleoside triphosphate hydrolases"/>
    <property type="match status" value="1"/>
</dbReference>
<feature type="domain" description="Disease resistance protein winged helix" evidence="7">
    <location>
        <begin position="410"/>
        <end position="483"/>
    </location>
</feature>
<dbReference type="SUPFAM" id="SSF52058">
    <property type="entry name" value="L domain-like"/>
    <property type="match status" value="1"/>
</dbReference>
<feature type="coiled-coil region" evidence="4">
    <location>
        <begin position="104"/>
        <end position="156"/>
    </location>
</feature>
<keyword evidence="10" id="KW-1185">Reference proteome</keyword>
<organism evidence="9 10">
    <name type="scientific">Cajanus cajan</name>
    <name type="common">Pigeon pea</name>
    <name type="synonym">Cajanus indicus</name>
    <dbReference type="NCBI Taxonomy" id="3821"/>
    <lineage>
        <taxon>Eukaryota</taxon>
        <taxon>Viridiplantae</taxon>
        <taxon>Streptophyta</taxon>
        <taxon>Embryophyta</taxon>
        <taxon>Tracheophyta</taxon>
        <taxon>Spermatophyta</taxon>
        <taxon>Magnoliopsida</taxon>
        <taxon>eudicotyledons</taxon>
        <taxon>Gunneridae</taxon>
        <taxon>Pentapetalae</taxon>
        <taxon>rosids</taxon>
        <taxon>fabids</taxon>
        <taxon>Fabales</taxon>
        <taxon>Fabaceae</taxon>
        <taxon>Papilionoideae</taxon>
        <taxon>50 kb inversion clade</taxon>
        <taxon>NPAAA clade</taxon>
        <taxon>indigoferoid/millettioid clade</taxon>
        <taxon>Phaseoleae</taxon>
        <taxon>Cajanus</taxon>
    </lineage>
</organism>
<dbReference type="Gene3D" id="1.10.8.430">
    <property type="entry name" value="Helical domain of apoptotic protease-activating factors"/>
    <property type="match status" value="1"/>
</dbReference>
<dbReference type="PANTHER" id="PTHR23155:SF1193">
    <property type="entry name" value="DISEASE RESISTANCE PROTEIN RPP13-RELATED"/>
    <property type="match status" value="1"/>
</dbReference>
<evidence type="ECO:0000313" key="9">
    <source>
        <dbReference type="EMBL" id="KYP64851.1"/>
    </source>
</evidence>
<evidence type="ECO:0000256" key="1">
    <source>
        <dbReference type="ARBA" id="ARBA00022737"/>
    </source>
</evidence>
<dbReference type="InterPro" id="IPR036388">
    <property type="entry name" value="WH-like_DNA-bd_sf"/>
</dbReference>
<dbReference type="InterPro" id="IPR042197">
    <property type="entry name" value="Apaf_helical"/>
</dbReference>
<feature type="domain" description="Disease resistance R13L4/SHOC-2-like LRR" evidence="8">
    <location>
        <begin position="534"/>
        <end position="719"/>
    </location>
</feature>
<evidence type="ECO:0000256" key="3">
    <source>
        <dbReference type="ARBA" id="ARBA00022821"/>
    </source>
</evidence>
<dbReference type="Pfam" id="PF23559">
    <property type="entry name" value="WHD_DRP"/>
    <property type="match status" value="1"/>
</dbReference>
<dbReference type="Gene3D" id="1.10.10.10">
    <property type="entry name" value="Winged helix-like DNA-binding domain superfamily/Winged helix DNA-binding domain"/>
    <property type="match status" value="1"/>
</dbReference>
<dbReference type="Pfam" id="PF18052">
    <property type="entry name" value="Rx_N"/>
    <property type="match status" value="1"/>
</dbReference>
<sequence length="825" mass="95844">MADNVVSFLLENLTRLLNDEVKLLFGVEEKVNFLANELQFINIFLKSSEGKRSDQVVKQVVSQIRDVAYKAEDVVDTYVTNISKHKNRNILSKLFHGKNQVILLHEVNTEIENIKSQIDEIYKNKERYGIEQGEFQREEAAAAESLRRRRRDVEEEDVVGFVHDSSVVIQQLKESDLRLKVVSIIGMGGLGKTTLARKIYNNHEVNTLFPCRAWGYVSNDYRPMELLLSLLKCLSSSISERENLSEEDLKNKVAAELKEKKYLIVLDDIWNSQVWDEVKGAFPDDKTGSRILITSRTNEMVHCTRTTSPHYLPVLNEDESWELFSKKVFRDEQCPPYLEPLGRSIVETCKGLPLAIVVLAGLVAKKERSQREWKRIKHEILHHTRVRDILKLSYDSLPSSLKHCFLYFGIYPEDYEINVKEVMQLWIAEGFIQKEKPNASEELEDVADRYLDDLVDRSLVQVAKKRSDGGVKTCRIHDLLREFCISESSNNKFLEVCKESNVDNLRNLNPRRLSFHCQPPSYIFVDTFQNPCTRSVFIFPEASIDYYSMKSFELARVLHLPFYSLPINLKRMIHLRYLKIHSGDLPTSISCLWNLETLYIYRTRKLSSGIWKLKQLKHLHLSVSKLPKASGERMENLQTLWLKTEDEQMISKLKNVMFPRLRKLTLLTNPWHGYPSQSLLLEELPSLHQLSNLWSLNIMFHLAQLSYSKAFPSNLTKISLKLPFEVECHHLMNTLGGLPNLQILKLTDDGHFVFIQFDLHIGIGKFTQLQVLHMRGISINSWILEEGAMPCLQHLFMKRCHYSSGLVEQLRFEFRNGCKIIIQDW</sequence>
<dbReference type="Gramene" id="C.cajan_18912.t">
    <property type="protein sequence ID" value="C.cajan_18912.t.cds1"/>
    <property type="gene ID" value="C.cajan_18912"/>
</dbReference>
<feature type="domain" description="Disease resistance N-terminal" evidence="6">
    <location>
        <begin position="5"/>
        <end position="89"/>
    </location>
</feature>
<dbReference type="OrthoDB" id="646178at2759"/>
<dbReference type="GO" id="GO:0043531">
    <property type="term" value="F:ADP binding"/>
    <property type="evidence" value="ECO:0007669"/>
    <property type="project" value="InterPro"/>
</dbReference>
<keyword evidence="3" id="KW-0611">Plant defense</keyword>
<dbReference type="Gene3D" id="3.80.10.10">
    <property type="entry name" value="Ribonuclease Inhibitor"/>
    <property type="match status" value="1"/>
</dbReference>
<dbReference type="InterPro" id="IPR041118">
    <property type="entry name" value="Rx_N"/>
</dbReference>
<dbReference type="EMBL" id="CM003609">
    <property type="protein sequence ID" value="KYP64851.1"/>
    <property type="molecule type" value="Genomic_DNA"/>
</dbReference>
<dbReference type="STRING" id="3821.A0A151TCS2"/>
<dbReference type="Gene3D" id="3.40.50.300">
    <property type="entry name" value="P-loop containing nucleotide triphosphate hydrolases"/>
    <property type="match status" value="1"/>
</dbReference>
<dbReference type="PANTHER" id="PTHR23155">
    <property type="entry name" value="DISEASE RESISTANCE PROTEIN RP"/>
    <property type="match status" value="1"/>
</dbReference>
<gene>
    <name evidence="9" type="ORF">KK1_019463</name>
</gene>
<evidence type="ECO:0000313" key="10">
    <source>
        <dbReference type="Proteomes" id="UP000075243"/>
    </source>
</evidence>
<dbReference type="FunFam" id="3.40.50.300:FF:001091">
    <property type="entry name" value="Probable disease resistance protein At1g61300"/>
    <property type="match status" value="1"/>
</dbReference>
<dbReference type="InterPro" id="IPR027417">
    <property type="entry name" value="P-loop_NTPase"/>
</dbReference>
<dbReference type="FunFam" id="1.10.10.10:FF:000322">
    <property type="entry name" value="Probable disease resistance protein At1g63360"/>
    <property type="match status" value="1"/>
</dbReference>
<dbReference type="InterPro" id="IPR032675">
    <property type="entry name" value="LRR_dom_sf"/>
</dbReference>
<feature type="domain" description="NB-ARC" evidence="5">
    <location>
        <begin position="168"/>
        <end position="333"/>
    </location>
</feature>
<dbReference type="Gene3D" id="1.20.5.4130">
    <property type="match status" value="1"/>
</dbReference>